<dbReference type="Gene3D" id="3.30.200.20">
    <property type="entry name" value="Phosphorylase Kinase, domain 1"/>
    <property type="match status" value="1"/>
</dbReference>
<dbReference type="EMBL" id="GL378324">
    <property type="protein sequence ID" value="EFJ52600.1"/>
    <property type="molecule type" value="Genomic_DNA"/>
</dbReference>
<gene>
    <name evidence="2" type="ORF">VOLCADRAFT_86861</name>
</gene>
<dbReference type="STRING" id="3068.D8TJT4"/>
<dbReference type="GO" id="GO:0005524">
    <property type="term" value="F:ATP binding"/>
    <property type="evidence" value="ECO:0007669"/>
    <property type="project" value="InterPro"/>
</dbReference>
<dbReference type="GO" id="GO:0004674">
    <property type="term" value="F:protein serine/threonine kinase activity"/>
    <property type="evidence" value="ECO:0007669"/>
    <property type="project" value="TreeGrafter"/>
</dbReference>
<dbReference type="InterPro" id="IPR000719">
    <property type="entry name" value="Prot_kinase_dom"/>
</dbReference>
<dbReference type="InterPro" id="IPR051681">
    <property type="entry name" value="Ser/Thr_Kinases-Pseudokinases"/>
</dbReference>
<organism evidence="3">
    <name type="scientific">Volvox carteri f. nagariensis</name>
    <dbReference type="NCBI Taxonomy" id="3068"/>
    <lineage>
        <taxon>Eukaryota</taxon>
        <taxon>Viridiplantae</taxon>
        <taxon>Chlorophyta</taxon>
        <taxon>core chlorophytes</taxon>
        <taxon>Chlorophyceae</taxon>
        <taxon>CS clade</taxon>
        <taxon>Chlamydomonadales</taxon>
        <taxon>Volvocaceae</taxon>
        <taxon>Volvox</taxon>
    </lineage>
</organism>
<dbReference type="eggNOG" id="KOG0192">
    <property type="taxonomic scope" value="Eukaryota"/>
</dbReference>
<dbReference type="SUPFAM" id="SSF56112">
    <property type="entry name" value="Protein kinase-like (PK-like)"/>
    <property type="match status" value="1"/>
</dbReference>
<dbReference type="InterPro" id="IPR011009">
    <property type="entry name" value="Kinase-like_dom_sf"/>
</dbReference>
<dbReference type="PANTHER" id="PTHR44329">
    <property type="entry name" value="SERINE/THREONINE-PROTEIN KINASE TNNI3K-RELATED"/>
    <property type="match status" value="1"/>
</dbReference>
<proteinExistence type="predicted"/>
<dbReference type="InterPro" id="IPR001245">
    <property type="entry name" value="Ser-Thr/Tyr_kinase_cat_dom"/>
</dbReference>
<evidence type="ECO:0000259" key="1">
    <source>
        <dbReference type="PROSITE" id="PS50011"/>
    </source>
</evidence>
<dbReference type="Gene3D" id="1.10.510.10">
    <property type="entry name" value="Transferase(Phosphotransferase) domain 1"/>
    <property type="match status" value="1"/>
</dbReference>
<dbReference type="AlphaFoldDB" id="D8TJT4"/>
<dbReference type="OrthoDB" id="547933at2759"/>
<name>D8TJT4_VOLCA</name>
<keyword evidence="3" id="KW-1185">Reference proteome</keyword>
<sequence>MPWLHRAAPMLVTGDVLRCSEDDALNELQSQQVYCEEMNETAHFIESMLSDMKVRALVITTLDTAASLHSLLSSIQSEDAAAINSPNIVFDCGKSALPGKSSSACITAATAMCPTAVADLVSDSSCSGDGGLPPDDEISEGIGSDIQLSVAAIPALQVATSCELTCLGSPGALGGIWLADWRGMRVAVKLTRCDSEGCSTKGGSDKLLRTLVRASRLQHPNLINVYDLRVATVDEEALSELDPPPVLRPGWTGSCRPTGRLHRFLAAHPELPRPEPDYRRDAPLTLYPGDIIARRPKLTQVQQALMAGSLQSLACSDRSPFRASRFWVARVARRALLRTAREIAAGMRALHAAGITHAADRRGFMARITDVGSMSLSYAASNPLAFGPCMVLLPPEVLGDNTVAVDNAAVDVYAFGMLLYVMAAGEMPFHGRPLVQALMAVVSEGLRPEWPMCEHAPLKPLFLRCVAQRPDERPSFKQEHRDTARLVNCRWQAAEFRAMLWLRCLAAYVNAPAPLQGLQSNHQPDSTMIFVYRKAFLRRGGCET</sequence>
<dbReference type="RefSeq" id="XP_002946673.1">
    <property type="nucleotide sequence ID" value="XM_002946627.1"/>
</dbReference>
<dbReference type="Proteomes" id="UP000001058">
    <property type="component" value="Unassembled WGS sequence"/>
</dbReference>
<evidence type="ECO:0000313" key="2">
    <source>
        <dbReference type="EMBL" id="EFJ52600.1"/>
    </source>
</evidence>
<protein>
    <recommendedName>
        <fullName evidence="1">Protein kinase domain-containing protein</fullName>
    </recommendedName>
</protein>
<feature type="domain" description="Protein kinase" evidence="1">
    <location>
        <begin position="162"/>
        <end position="486"/>
    </location>
</feature>
<dbReference type="GeneID" id="9617895"/>
<dbReference type="InParanoid" id="D8TJT4"/>
<accession>D8TJT4</accession>
<dbReference type="KEGG" id="vcn:VOLCADRAFT_86861"/>
<reference evidence="2 3" key="1">
    <citation type="journal article" date="2010" name="Science">
        <title>Genomic analysis of organismal complexity in the multicellular green alga Volvox carteri.</title>
        <authorList>
            <person name="Prochnik S.E."/>
            <person name="Umen J."/>
            <person name="Nedelcu A.M."/>
            <person name="Hallmann A."/>
            <person name="Miller S.M."/>
            <person name="Nishii I."/>
            <person name="Ferris P."/>
            <person name="Kuo A."/>
            <person name="Mitros T."/>
            <person name="Fritz-Laylin L.K."/>
            <person name="Hellsten U."/>
            <person name="Chapman J."/>
            <person name="Simakov O."/>
            <person name="Rensing S.A."/>
            <person name="Terry A."/>
            <person name="Pangilinan J."/>
            <person name="Kapitonov V."/>
            <person name="Jurka J."/>
            <person name="Salamov A."/>
            <person name="Shapiro H."/>
            <person name="Schmutz J."/>
            <person name="Grimwood J."/>
            <person name="Lindquist E."/>
            <person name="Lucas S."/>
            <person name="Grigoriev I.V."/>
            <person name="Schmitt R."/>
            <person name="Kirk D."/>
            <person name="Rokhsar D.S."/>
        </authorList>
    </citation>
    <scope>NUCLEOTIDE SEQUENCE [LARGE SCALE GENOMIC DNA]</scope>
    <source>
        <strain evidence="3">f. Nagariensis / Eve</strain>
    </source>
</reference>
<evidence type="ECO:0000313" key="3">
    <source>
        <dbReference type="Proteomes" id="UP000001058"/>
    </source>
</evidence>
<dbReference type="Pfam" id="PF07714">
    <property type="entry name" value="PK_Tyr_Ser-Thr"/>
    <property type="match status" value="1"/>
</dbReference>
<dbReference type="PROSITE" id="PS50011">
    <property type="entry name" value="PROTEIN_KINASE_DOM"/>
    <property type="match status" value="1"/>
</dbReference>